<dbReference type="GO" id="GO:0000972">
    <property type="term" value="P:transcription-dependent tethering of RNA polymerase II gene DNA at nuclear periphery"/>
    <property type="evidence" value="ECO:0007669"/>
    <property type="project" value="TreeGrafter"/>
</dbReference>
<dbReference type="PANTHER" id="PTHR10350:SF6">
    <property type="entry name" value="NUCLEAR PORE COMPLEX PROTEIN NUP155"/>
    <property type="match status" value="1"/>
</dbReference>
<evidence type="ECO:0000256" key="4">
    <source>
        <dbReference type="ARBA" id="ARBA00023242"/>
    </source>
</evidence>
<dbReference type="RefSeq" id="XP_008182073.1">
    <property type="nucleotide sequence ID" value="XM_008183851.3"/>
</dbReference>
<evidence type="ECO:0000256" key="2">
    <source>
        <dbReference type="ARBA" id="ARBA00007373"/>
    </source>
</evidence>
<dbReference type="InterPro" id="IPR042533">
    <property type="entry name" value="Nucleoporin_Nup155_C_1"/>
</dbReference>
<dbReference type="Gene3D" id="1.25.40.450">
    <property type="entry name" value="Nucleoporin, helical domain, N-terminal subdomain"/>
    <property type="match status" value="1"/>
</dbReference>
<dbReference type="Gene3D" id="1.20.120.1880">
    <property type="entry name" value="Nucleoporin, helical C-terminal domain"/>
    <property type="match status" value="1"/>
</dbReference>
<reference evidence="8" key="1">
    <citation type="submission" date="2010-06" db="EMBL/GenBank/DDBJ databases">
        <authorList>
            <person name="Jiang H."/>
            <person name="Abraham K."/>
            <person name="Ali S."/>
            <person name="Alsbrooks S.L."/>
            <person name="Anim B.N."/>
            <person name="Anosike U.S."/>
            <person name="Attaway T."/>
            <person name="Bandaranaike D.P."/>
            <person name="Battles P.K."/>
            <person name="Bell S.N."/>
            <person name="Bell A.V."/>
            <person name="Beltran B."/>
            <person name="Bickham C."/>
            <person name="Bustamante Y."/>
            <person name="Caleb T."/>
            <person name="Canada A."/>
            <person name="Cardenas V."/>
            <person name="Carter K."/>
            <person name="Chacko J."/>
            <person name="Chandrabose M.N."/>
            <person name="Chavez D."/>
            <person name="Chavez A."/>
            <person name="Chen L."/>
            <person name="Chu H.-S."/>
            <person name="Claassen K.J."/>
            <person name="Cockrell R."/>
            <person name="Collins M."/>
            <person name="Cooper J.A."/>
            <person name="Cree A."/>
            <person name="Curry S.M."/>
            <person name="Da Y."/>
            <person name="Dao M.D."/>
            <person name="Das B."/>
            <person name="Davila M.-L."/>
            <person name="Davy-Carroll L."/>
            <person name="Denson S."/>
            <person name="Dinh H."/>
            <person name="Ebong V.E."/>
            <person name="Edwards J.R."/>
            <person name="Egan A."/>
            <person name="El-Daye J."/>
            <person name="Escobedo L."/>
            <person name="Fernandez S."/>
            <person name="Fernando P.R."/>
            <person name="Flagg N."/>
            <person name="Forbes L.D."/>
            <person name="Fowler R.G."/>
            <person name="Fu Q."/>
            <person name="Gabisi R.A."/>
            <person name="Ganer J."/>
            <person name="Garbino Pronczuk A."/>
            <person name="Garcia R.M."/>
            <person name="Garner T."/>
            <person name="Garrett T.E."/>
            <person name="Gonzalez D.A."/>
            <person name="Hamid H."/>
            <person name="Hawkins E.S."/>
            <person name="Hirani K."/>
            <person name="Hogues M.E."/>
            <person name="Hollins B."/>
            <person name="Hsiao C.-H."/>
            <person name="Jabil R."/>
            <person name="James M.L."/>
            <person name="Jhangiani S.N."/>
            <person name="Johnson B."/>
            <person name="Johnson Q."/>
            <person name="Joshi V."/>
            <person name="Kalu J.B."/>
            <person name="Kam C."/>
            <person name="Kashfia A."/>
            <person name="Keebler J."/>
            <person name="Kisamo H."/>
            <person name="Kovar C.L."/>
            <person name="Lago L.A."/>
            <person name="Lai C.-Y."/>
            <person name="Laidlaw J."/>
            <person name="Lara F."/>
            <person name="Le T.-K."/>
            <person name="Lee S.L."/>
            <person name="Legall F.H."/>
            <person name="Lemon S.J."/>
            <person name="Lewis L.R."/>
            <person name="Li B."/>
            <person name="Liu Y."/>
            <person name="Liu Y.-S."/>
            <person name="Lopez J."/>
            <person name="Lozado R.J."/>
            <person name="Lu J."/>
            <person name="Madu R.C."/>
            <person name="Maheshwari M."/>
            <person name="Maheshwari R."/>
            <person name="Malloy K."/>
            <person name="Martinez E."/>
            <person name="Mathew T."/>
            <person name="Mercado I.C."/>
            <person name="Mercado C."/>
            <person name="Meyer B."/>
            <person name="Montgomery K."/>
            <person name="Morgan M.B."/>
            <person name="Munidasa M."/>
            <person name="Nazareth L.V."/>
            <person name="Nelson J."/>
            <person name="Ng B.M."/>
            <person name="Nguyen N.B."/>
            <person name="Nguyen P.Q."/>
            <person name="Nguyen T."/>
            <person name="Obregon M."/>
            <person name="Okwuonu G.O."/>
            <person name="Onwere C.G."/>
            <person name="Orozco G."/>
            <person name="Parra A."/>
            <person name="Patel S."/>
            <person name="Patil S."/>
            <person name="Perez A."/>
            <person name="Perez Y."/>
            <person name="Pham C."/>
            <person name="Primus E.L."/>
            <person name="Pu L.-L."/>
            <person name="Puazo M."/>
            <person name="Qin X."/>
            <person name="Quiroz J.B."/>
            <person name="Reese J."/>
            <person name="Richards S."/>
            <person name="Rives C.M."/>
            <person name="Robberts R."/>
            <person name="Ruiz S.J."/>
            <person name="Ruiz M.J."/>
            <person name="Santibanez J."/>
            <person name="Schneider B.W."/>
            <person name="Sisson I."/>
            <person name="Smith M."/>
            <person name="Sodergren E."/>
            <person name="Song X.-Z."/>
            <person name="Song B.B."/>
            <person name="Summersgill H."/>
            <person name="Thelus R."/>
            <person name="Thornton R.D."/>
            <person name="Trejos Z.Y."/>
            <person name="Usmani K."/>
            <person name="Vattathil S."/>
            <person name="Villasana D."/>
            <person name="Walker D.L."/>
            <person name="Wang S."/>
            <person name="Wang K."/>
            <person name="White C.S."/>
            <person name="Williams A.C."/>
            <person name="Williamson J."/>
            <person name="Wilson K."/>
            <person name="Woghiren I.O."/>
            <person name="Woodworth J.R."/>
            <person name="Worley K.C."/>
            <person name="Wright R.A."/>
            <person name="Wu W."/>
            <person name="Young L."/>
            <person name="Zhang L."/>
            <person name="Zhang J."/>
            <person name="Zhu Y."/>
            <person name="Muzny D.M."/>
            <person name="Weinstock G."/>
            <person name="Gibbs R.A."/>
        </authorList>
    </citation>
    <scope>NUCLEOTIDE SEQUENCE [LARGE SCALE GENOMIC DNA]</scope>
    <source>
        <strain evidence="8">LSR1</strain>
    </source>
</reference>
<keyword evidence="8" id="KW-1185">Reference proteome</keyword>
<feature type="domain" description="Nucleoporin Nup133/Nup155-like N-terminal" evidence="6">
    <location>
        <begin position="86"/>
        <end position="437"/>
    </location>
</feature>
<dbReference type="GO" id="GO:0044611">
    <property type="term" value="C:nuclear pore inner ring"/>
    <property type="evidence" value="ECO:0007669"/>
    <property type="project" value="TreeGrafter"/>
</dbReference>
<dbReference type="GO" id="GO:0006405">
    <property type="term" value="P:RNA export from nucleus"/>
    <property type="evidence" value="ECO:0007669"/>
    <property type="project" value="TreeGrafter"/>
</dbReference>
<dbReference type="GO" id="GO:0017056">
    <property type="term" value="F:structural constituent of nuclear pore"/>
    <property type="evidence" value="ECO:0007669"/>
    <property type="project" value="InterPro"/>
</dbReference>
<dbReference type="PANTHER" id="PTHR10350">
    <property type="entry name" value="NUCLEAR PORE COMPLEX PROTEIN NUP155"/>
    <property type="match status" value="1"/>
</dbReference>
<keyword evidence="4" id="KW-0539">Nucleus</keyword>
<evidence type="ECO:0000256" key="3">
    <source>
        <dbReference type="ARBA" id="ARBA00022448"/>
    </source>
</evidence>
<dbReference type="GeneID" id="100160322"/>
<dbReference type="InterPro" id="IPR007187">
    <property type="entry name" value="Nucleoporin_Nup133/Nup155_C"/>
</dbReference>
<dbReference type="RefSeq" id="XP_001942726.2">
    <property type="nucleotide sequence ID" value="XM_001942691.5"/>
</dbReference>
<dbReference type="Pfam" id="PF08801">
    <property type="entry name" value="Nucleoporin_N"/>
    <property type="match status" value="1"/>
</dbReference>
<protein>
    <recommendedName>
        <fullName evidence="9">Nuclear pore complex protein Nup155</fullName>
    </recommendedName>
</protein>
<dbReference type="SUPFAM" id="SSF50998">
    <property type="entry name" value="Quinoprotein alcohol dehydrogenase-like"/>
    <property type="match status" value="1"/>
</dbReference>
<dbReference type="InterPro" id="IPR014908">
    <property type="entry name" value="Nucleoporin_Nup133/Nup155_N"/>
</dbReference>
<evidence type="ECO:0000313" key="7">
    <source>
        <dbReference type="EnsemblMetazoa" id="XP_029342527.1"/>
    </source>
</evidence>
<dbReference type="KEGG" id="api:100160322"/>
<evidence type="ECO:0000259" key="5">
    <source>
        <dbReference type="Pfam" id="PF03177"/>
    </source>
</evidence>
<organism evidence="7 8">
    <name type="scientific">Acyrthosiphon pisum</name>
    <name type="common">Pea aphid</name>
    <dbReference type="NCBI Taxonomy" id="7029"/>
    <lineage>
        <taxon>Eukaryota</taxon>
        <taxon>Metazoa</taxon>
        <taxon>Ecdysozoa</taxon>
        <taxon>Arthropoda</taxon>
        <taxon>Hexapoda</taxon>
        <taxon>Insecta</taxon>
        <taxon>Pterygota</taxon>
        <taxon>Neoptera</taxon>
        <taxon>Paraneoptera</taxon>
        <taxon>Hemiptera</taxon>
        <taxon>Sternorrhyncha</taxon>
        <taxon>Aphidomorpha</taxon>
        <taxon>Aphidoidea</taxon>
        <taxon>Aphididae</taxon>
        <taxon>Macrosiphini</taxon>
        <taxon>Acyrthosiphon</taxon>
    </lineage>
</organism>
<proteinExistence type="inferred from homology"/>
<dbReference type="OrthoDB" id="338970at2759"/>
<sequence>MDSTLNVSRSVDTMSMINQSTSIKDSLDLSGKMLDRFFAADDSFPTLVEKMQITKSSQSVSGCTEYDYPKEGSGMPSITPLKSRHKVPLPEALLEQWNDVQNFHRKLGIFPEINRVWVTIDQEFFLWDYSEGTDLSYFDGMSSTIFAVALVQPKPNVFQPHIKHLLVLATGLNIAILGVTFKKVSIVDGKTVEQLELTTDAIYEVPAEGMITSKIVGTNNGRIFLASEDGNLFEIDYWKDLGWFSIRSGSRCKKICHSAGTLSYILPSFLTHVITEPSAIIEIAVDNTRHILYTLAENNSIELYDLGSDGNSTSRIVSLSHSNLEHQVSKLLRTIEIAQMTILSSIKIIEEIESPDIHLLVVSKSGFRLYFSTGAITSRNTRPYTLQLVHIRLPPGYNRVIGESKPSSVQHVLYNRGTIIMACNTDITNYRPMLWCISPDEYAFSSNFSERYFTTDLDMCPLSLDNIGPNWLIYNDPSSPQPPLIVRQQFENRQEYITLAPQGLEIFEMLRPYDTLCELLAKSQGSETDAIKTYFKKFTDNQACVACLTIICDQSLKNIKIKEYATHAFFAHGGEPKLVTERLHESLHELTRVPQNNSFRPNNFATSPSTPTFIENQTNITNLPFESTSVQYSSKHNGLYLFVSRLLRPLWNIKAVNMETTDGKTYIVNTVSPDDCSFVANHLQTLNSFMDNYSNILANYTKTQLDVSRRIATQDAHQTESKSIECLKQLVVRSAEVFNLWKLLSEHQFYIIANKLNDQEQYVLENVTFKELILVHQEMCQTLVQKLLDTYLSESSSVESISSKLRQVCPSIYHSEDAACAKASEMIKLAQSTVNEDERKRILHQSLMVLKEVAPKFNLTSICAQYTNCAYMEGVYQMCRESVKKLDPKNLGGHYFVNSMVLDRDGPGYGAYMLRLDIYKEISASLDYLYSIMVKNPSVIIPTRPNLIPGILENSALTPEQSSNLVSELIKLCISCDDEIMHTVVYRWMIDKKLIKETIEMGHHSLEKFLLAQSRSDNNNNYIKDVLCRYYEYNGNYYEAAEVLASLAKRPESGLTLSDRLMYLGRAMACLRSKKLSIPALNVTSLRDIEDLLQVAEIQKMILDLLLSSKIDGKADVIDKLNSRLFILGELYSDFAEPHSLWEAQLAILQLSNHDDRELVNQIWENILLKVVEDCGDIDEHNKMTIALEKIKSLASSHPINSSTFDLEYVTTMLEYLNCNLGGDLESVYTTMLTIGAPIESLVAIYKKIYSTNDPRWQKTSELHVLEVIMSLARYYLQNVDLWPSGMQRRSIAVNLLDLLVICQNMLYSRFAHSPLIEGVIAIKNELDNIINN</sequence>
<dbReference type="RefSeq" id="XP_016659130.1">
    <property type="nucleotide sequence ID" value="XM_016803641.1"/>
</dbReference>
<dbReference type="GO" id="GO:0036228">
    <property type="term" value="P:protein localization to nuclear inner membrane"/>
    <property type="evidence" value="ECO:0007669"/>
    <property type="project" value="TreeGrafter"/>
</dbReference>
<dbReference type="Proteomes" id="UP000007819">
    <property type="component" value="Chromosome A1"/>
</dbReference>
<dbReference type="InterPro" id="IPR004870">
    <property type="entry name" value="Nucleoporin_Nup155"/>
</dbReference>
<evidence type="ECO:0000313" key="8">
    <source>
        <dbReference type="Proteomes" id="UP000007819"/>
    </source>
</evidence>
<dbReference type="RefSeq" id="XP_029342527.1">
    <property type="nucleotide sequence ID" value="XM_029486667.1"/>
</dbReference>
<evidence type="ECO:0000259" key="6">
    <source>
        <dbReference type="Pfam" id="PF08801"/>
    </source>
</evidence>
<comment type="subcellular location">
    <subcellularLocation>
        <location evidence="1">Nucleus</location>
    </subcellularLocation>
</comment>
<accession>A0A8R2JNB0</accession>
<dbReference type="Gene3D" id="1.25.40.440">
    <property type="entry name" value="Nucleoporin, helical domain, central subdomain"/>
    <property type="match status" value="1"/>
</dbReference>
<reference evidence="7" key="2">
    <citation type="submission" date="2022-06" db="UniProtKB">
        <authorList>
            <consortium name="EnsemblMetazoa"/>
        </authorList>
    </citation>
    <scope>IDENTIFICATION</scope>
</reference>
<keyword evidence="3" id="KW-0813">Transport</keyword>
<dbReference type="GO" id="GO:0006606">
    <property type="term" value="P:protein import into nucleus"/>
    <property type="evidence" value="ECO:0007669"/>
    <property type="project" value="TreeGrafter"/>
</dbReference>
<dbReference type="Gene3D" id="1.20.58.1780">
    <property type="match status" value="1"/>
</dbReference>
<dbReference type="InterPro" id="IPR011047">
    <property type="entry name" value="Quinoprotein_ADH-like_sf"/>
</dbReference>
<evidence type="ECO:0008006" key="9">
    <source>
        <dbReference type="Google" id="ProtNLM"/>
    </source>
</evidence>
<comment type="similarity">
    <text evidence="2">Belongs to the non-repetitive/WGA-negative nucleoporin family.</text>
</comment>
<dbReference type="EnsemblMetazoa" id="XM_016803641.1">
    <property type="protein sequence ID" value="XP_016659130.1"/>
    <property type="gene ID" value="LOC100160322"/>
</dbReference>
<dbReference type="InterPro" id="IPR042538">
    <property type="entry name" value="Nucleoporin_Nup155_C_3"/>
</dbReference>
<dbReference type="Pfam" id="PF03177">
    <property type="entry name" value="Nucleoporin_C"/>
    <property type="match status" value="1"/>
</dbReference>
<dbReference type="EnsemblMetazoa" id="XM_008183851.3">
    <property type="protein sequence ID" value="XP_008182073.1"/>
    <property type="gene ID" value="LOC100160322"/>
</dbReference>
<name>A0A8R2JNB0_ACYPI</name>
<dbReference type="InterPro" id="IPR042537">
    <property type="entry name" value="Nucleoporin_Nup155_C_2"/>
</dbReference>
<dbReference type="EnsemblMetazoa" id="XM_001942691.5">
    <property type="protein sequence ID" value="XP_001942726.2"/>
    <property type="gene ID" value="LOC100160322"/>
</dbReference>
<dbReference type="EnsemblMetazoa" id="XM_029486667.1">
    <property type="protein sequence ID" value="XP_029342527.1"/>
    <property type="gene ID" value="LOC100160322"/>
</dbReference>
<evidence type="ECO:0000256" key="1">
    <source>
        <dbReference type="ARBA" id="ARBA00004123"/>
    </source>
</evidence>
<feature type="domain" description="Nucleoporin Nup133/Nup155-like C-terminal" evidence="5">
    <location>
        <begin position="633"/>
        <end position="1280"/>
    </location>
</feature>